<name>A0A4R2JE92_9PSEU</name>
<dbReference type="AlphaFoldDB" id="A0A4R2JE92"/>
<dbReference type="GO" id="GO:0016787">
    <property type="term" value="F:hydrolase activity"/>
    <property type="evidence" value="ECO:0007669"/>
    <property type="project" value="UniProtKB-KW"/>
</dbReference>
<dbReference type="PIRSF" id="PIRSF035170">
    <property type="entry name" value="HD_phosphohydro"/>
    <property type="match status" value="1"/>
</dbReference>
<organism evidence="1 2">
    <name type="scientific">Actinocrispum wychmicini</name>
    <dbReference type="NCBI Taxonomy" id="1213861"/>
    <lineage>
        <taxon>Bacteria</taxon>
        <taxon>Bacillati</taxon>
        <taxon>Actinomycetota</taxon>
        <taxon>Actinomycetes</taxon>
        <taxon>Pseudonocardiales</taxon>
        <taxon>Pseudonocardiaceae</taxon>
        <taxon>Actinocrispum</taxon>
    </lineage>
</organism>
<dbReference type="OrthoDB" id="9808993at2"/>
<evidence type="ECO:0000313" key="2">
    <source>
        <dbReference type="Proteomes" id="UP000295680"/>
    </source>
</evidence>
<reference evidence="1 2" key="1">
    <citation type="submission" date="2019-03" db="EMBL/GenBank/DDBJ databases">
        <title>Genomic Encyclopedia of Type Strains, Phase IV (KMG-IV): sequencing the most valuable type-strain genomes for metagenomic binning, comparative biology and taxonomic classification.</title>
        <authorList>
            <person name="Goeker M."/>
        </authorList>
    </citation>
    <scope>NUCLEOTIDE SEQUENCE [LARGE SCALE GENOMIC DNA]</scope>
    <source>
        <strain evidence="1 2">DSM 45934</strain>
    </source>
</reference>
<dbReference type="Gene3D" id="1.10.3210.10">
    <property type="entry name" value="Hypothetical protein af1432"/>
    <property type="match status" value="1"/>
</dbReference>
<dbReference type="SUPFAM" id="SSF109604">
    <property type="entry name" value="HD-domain/PDEase-like"/>
    <property type="match status" value="1"/>
</dbReference>
<accession>A0A4R2JE92</accession>
<evidence type="ECO:0000313" key="1">
    <source>
        <dbReference type="EMBL" id="TCO57304.1"/>
    </source>
</evidence>
<dbReference type="InterPro" id="IPR009218">
    <property type="entry name" value="HD_phosphohydro"/>
</dbReference>
<dbReference type="EMBL" id="SLWS01000006">
    <property type="protein sequence ID" value="TCO57304.1"/>
    <property type="molecule type" value="Genomic_DNA"/>
</dbReference>
<dbReference type="Proteomes" id="UP000295680">
    <property type="component" value="Unassembled WGS sequence"/>
</dbReference>
<keyword evidence="1" id="KW-0378">Hydrolase</keyword>
<proteinExistence type="predicted"/>
<sequence>MRDEWDNAVTELGGRPTSASDDLIRRYAEPHRKYHNGGHIEAVLRDARLLSDEDDPVLRLAILAHDVIYDAEPGADERASASWVRAALLPTGIGVKHIDQVAGLVLATITHESDDPLAHILLDADLSILAAAPDVYDLYTRNVRAEYSAYPDSVWRQGRSRVLKSLLERENLYQTAQARALWDSNARANLLRELSGLASGSV</sequence>
<dbReference type="PANTHER" id="PTHR21174">
    <property type="match status" value="1"/>
</dbReference>
<dbReference type="PANTHER" id="PTHR21174:SF0">
    <property type="entry name" value="HD PHOSPHOHYDROLASE FAMILY PROTEIN-RELATED"/>
    <property type="match status" value="1"/>
</dbReference>
<keyword evidence="2" id="KW-1185">Reference proteome</keyword>
<protein>
    <submittedName>
        <fullName evidence="1">Putative metal-dependent HD superfamily phosphohydrolase</fullName>
    </submittedName>
</protein>
<dbReference type="RefSeq" id="WP_132121229.1">
    <property type="nucleotide sequence ID" value="NZ_SLWS01000006.1"/>
</dbReference>
<gene>
    <name evidence="1" type="ORF">EV192_106781</name>
</gene>
<comment type="caution">
    <text evidence="1">The sequence shown here is derived from an EMBL/GenBank/DDBJ whole genome shotgun (WGS) entry which is preliminary data.</text>
</comment>